<protein>
    <submittedName>
        <fullName evidence="2">Uncharacterized protein</fullName>
    </submittedName>
</protein>
<evidence type="ECO:0000313" key="2">
    <source>
        <dbReference type="EMBL" id="GIX97580.1"/>
    </source>
</evidence>
<evidence type="ECO:0000313" key="3">
    <source>
        <dbReference type="Proteomes" id="UP001054837"/>
    </source>
</evidence>
<name>A0AAV4PNX1_9ARAC</name>
<organism evidence="2 3">
    <name type="scientific">Caerostris darwini</name>
    <dbReference type="NCBI Taxonomy" id="1538125"/>
    <lineage>
        <taxon>Eukaryota</taxon>
        <taxon>Metazoa</taxon>
        <taxon>Ecdysozoa</taxon>
        <taxon>Arthropoda</taxon>
        <taxon>Chelicerata</taxon>
        <taxon>Arachnida</taxon>
        <taxon>Araneae</taxon>
        <taxon>Araneomorphae</taxon>
        <taxon>Entelegynae</taxon>
        <taxon>Araneoidea</taxon>
        <taxon>Araneidae</taxon>
        <taxon>Caerostris</taxon>
    </lineage>
</organism>
<feature type="region of interest" description="Disordered" evidence="1">
    <location>
        <begin position="25"/>
        <end position="68"/>
    </location>
</feature>
<evidence type="ECO:0000256" key="1">
    <source>
        <dbReference type="SAM" id="MobiDB-lite"/>
    </source>
</evidence>
<dbReference type="Proteomes" id="UP001054837">
    <property type="component" value="Unassembled WGS sequence"/>
</dbReference>
<feature type="compositionally biased region" description="Low complexity" evidence="1">
    <location>
        <begin position="52"/>
        <end position="68"/>
    </location>
</feature>
<sequence length="68" mass="7615">MGPNNNMLVKTAYHRIHYSITFKQQKMPQVQKNSNNLHLKPENNKNFPVKNGSASTREPSGSSSSGDK</sequence>
<dbReference type="AlphaFoldDB" id="A0AAV4PNX1"/>
<gene>
    <name evidence="2" type="ORF">CDAR_474501</name>
</gene>
<proteinExistence type="predicted"/>
<feature type="compositionally biased region" description="Polar residues" evidence="1">
    <location>
        <begin position="25"/>
        <end position="37"/>
    </location>
</feature>
<keyword evidence="3" id="KW-1185">Reference proteome</keyword>
<dbReference type="EMBL" id="BPLQ01003050">
    <property type="protein sequence ID" value="GIX97580.1"/>
    <property type="molecule type" value="Genomic_DNA"/>
</dbReference>
<reference evidence="2 3" key="1">
    <citation type="submission" date="2021-06" db="EMBL/GenBank/DDBJ databases">
        <title>Caerostris darwini draft genome.</title>
        <authorList>
            <person name="Kono N."/>
            <person name="Arakawa K."/>
        </authorList>
    </citation>
    <scope>NUCLEOTIDE SEQUENCE [LARGE SCALE GENOMIC DNA]</scope>
</reference>
<accession>A0AAV4PNX1</accession>
<comment type="caution">
    <text evidence="2">The sequence shown here is derived from an EMBL/GenBank/DDBJ whole genome shotgun (WGS) entry which is preliminary data.</text>
</comment>